<evidence type="ECO:0000256" key="8">
    <source>
        <dbReference type="ARBA" id="ARBA00049933"/>
    </source>
</evidence>
<dbReference type="EMBL" id="LJCO01000047">
    <property type="protein sequence ID" value="KPV43602.1"/>
    <property type="molecule type" value="Genomic_DNA"/>
</dbReference>
<dbReference type="PATRIC" id="fig|471514.4.peg.2622"/>
<keyword evidence="4" id="KW-0813">Transport</keyword>
<dbReference type="GO" id="GO:0005829">
    <property type="term" value="C:cytosol"/>
    <property type="evidence" value="ECO:0007669"/>
    <property type="project" value="TreeGrafter"/>
</dbReference>
<name>A0A0P9CKS0_9BACL</name>
<evidence type="ECO:0000313" key="11">
    <source>
        <dbReference type="Proteomes" id="UP000050482"/>
    </source>
</evidence>
<keyword evidence="11" id="KW-1185">Reference proteome</keyword>
<dbReference type="InterPro" id="IPR033948">
    <property type="entry name" value="ETF_beta_N"/>
</dbReference>
<gene>
    <name evidence="10" type="ORF">AN477_11365</name>
</gene>
<evidence type="ECO:0000313" key="10">
    <source>
        <dbReference type="EMBL" id="KPV43602.1"/>
    </source>
</evidence>
<dbReference type="AlphaFoldDB" id="A0A0P9CKS0"/>
<proteinExistence type="inferred from homology"/>
<dbReference type="Gene3D" id="3.40.50.620">
    <property type="entry name" value="HUPs"/>
    <property type="match status" value="1"/>
</dbReference>
<reference evidence="10 11" key="1">
    <citation type="submission" date="2015-09" db="EMBL/GenBank/DDBJ databases">
        <title>Draft genome sequence of Alicyclobacillus ferrooxydans DSM 22381.</title>
        <authorList>
            <person name="Hemp J."/>
        </authorList>
    </citation>
    <scope>NUCLEOTIDE SEQUENCE [LARGE SCALE GENOMIC DNA]</scope>
    <source>
        <strain evidence="10 11">TC-34</strain>
    </source>
</reference>
<evidence type="ECO:0000256" key="4">
    <source>
        <dbReference type="ARBA" id="ARBA00022448"/>
    </source>
</evidence>
<dbReference type="GO" id="GO:0009055">
    <property type="term" value="F:electron transfer activity"/>
    <property type="evidence" value="ECO:0007669"/>
    <property type="project" value="InterPro"/>
</dbReference>
<evidence type="ECO:0000256" key="7">
    <source>
        <dbReference type="ARBA" id="ARBA00042002"/>
    </source>
</evidence>
<organism evidence="10 11">
    <name type="scientific">Alicyclobacillus ferrooxydans</name>
    <dbReference type="NCBI Taxonomy" id="471514"/>
    <lineage>
        <taxon>Bacteria</taxon>
        <taxon>Bacillati</taxon>
        <taxon>Bacillota</taxon>
        <taxon>Bacilli</taxon>
        <taxon>Bacillales</taxon>
        <taxon>Alicyclobacillaceae</taxon>
        <taxon>Alicyclobacillus</taxon>
    </lineage>
</organism>
<dbReference type="OrthoDB" id="9804960at2"/>
<comment type="caution">
    <text evidence="10">The sequence shown here is derived from an EMBL/GenBank/DDBJ whole genome shotgun (WGS) entry which is preliminary data.</text>
</comment>
<comment type="similarity">
    <text evidence="1">Belongs to the ETF beta-subunit/FixA family.</text>
</comment>
<dbReference type="CDD" id="cd01714">
    <property type="entry name" value="ETF_beta"/>
    <property type="match status" value="1"/>
</dbReference>
<evidence type="ECO:0000256" key="6">
    <source>
        <dbReference type="ARBA" id="ARBA00025649"/>
    </source>
</evidence>
<dbReference type="InterPro" id="IPR000049">
    <property type="entry name" value="ET-Flavoprotein_bsu_CS"/>
</dbReference>
<dbReference type="SMART" id="SM00893">
    <property type="entry name" value="ETF"/>
    <property type="match status" value="1"/>
</dbReference>
<dbReference type="InterPro" id="IPR014730">
    <property type="entry name" value="ETF_a/b_N"/>
</dbReference>
<dbReference type="Proteomes" id="UP000050482">
    <property type="component" value="Unassembled WGS sequence"/>
</dbReference>
<evidence type="ECO:0000256" key="5">
    <source>
        <dbReference type="ARBA" id="ARBA00022982"/>
    </source>
</evidence>
<dbReference type="InterPro" id="IPR014729">
    <property type="entry name" value="Rossmann-like_a/b/a_fold"/>
</dbReference>
<comment type="function">
    <text evidence="6">The electron transfer flavoprotein serves as a specific electron acceptor for other dehydrogenases. It transfers the electrons to the main respiratory chain via ETF-ubiquinone oxidoreductase (ETF dehydrogenase).</text>
</comment>
<dbReference type="SUPFAM" id="SSF52402">
    <property type="entry name" value="Adenine nucleotide alpha hydrolases-like"/>
    <property type="match status" value="1"/>
</dbReference>
<comment type="cofactor">
    <cofactor evidence="8">
        <name>AMP</name>
        <dbReference type="ChEBI" id="CHEBI:456215"/>
    </cofactor>
</comment>
<protein>
    <recommendedName>
        <fullName evidence="3">Electron transfer flavoprotein subunit beta</fullName>
    </recommendedName>
    <alternativeName>
        <fullName evidence="7">Electron transfer flavoprotein small subunit</fullName>
    </alternativeName>
</protein>
<dbReference type="PANTHER" id="PTHR21294">
    <property type="entry name" value="ELECTRON TRANSFER FLAVOPROTEIN BETA-SUBUNIT"/>
    <property type="match status" value="1"/>
</dbReference>
<dbReference type="RefSeq" id="WP_054969284.1">
    <property type="nucleotide sequence ID" value="NZ_LJCO01000047.1"/>
</dbReference>
<evidence type="ECO:0000256" key="1">
    <source>
        <dbReference type="ARBA" id="ARBA00007557"/>
    </source>
</evidence>
<dbReference type="InterPro" id="IPR012255">
    <property type="entry name" value="ETF_b"/>
</dbReference>
<sequence>MDILVLLKQTFDTEERITVENGKVKEDGVRFVINPYDEYAVEEAIRLKEEHDGTVTILSIGPSRTEEAIRTALAMGADEAVLADDESLFGDEYTAAKVLAAMVKVRNYDLIIGGNQAVDDGSGQVAVRLAEELGIPHISTLTKLEINGTEVVGHRDAEGDVEVVTATLPVLVTAQQGLNEPRYPSLIGIRKAGKKPLTHVTAADLRLSPEDLTARTEIVETYLPKPKEAGRILQGEMNDQVKELVHSLTNVEKVVG</sequence>
<evidence type="ECO:0000259" key="9">
    <source>
        <dbReference type="SMART" id="SM00893"/>
    </source>
</evidence>
<dbReference type="PROSITE" id="PS01065">
    <property type="entry name" value="ETF_BETA"/>
    <property type="match status" value="1"/>
</dbReference>
<comment type="subunit">
    <text evidence="2">Heterodimer of an alpha and a beta subunit.</text>
</comment>
<feature type="domain" description="Electron transfer flavoprotein alpha/beta-subunit N-terminal" evidence="9">
    <location>
        <begin position="21"/>
        <end position="209"/>
    </location>
</feature>
<dbReference type="PANTHER" id="PTHR21294:SF8">
    <property type="entry name" value="ELECTRON TRANSFER FLAVOPROTEIN SUBUNIT BETA"/>
    <property type="match status" value="1"/>
</dbReference>
<dbReference type="STRING" id="471514.AN477_11365"/>
<evidence type="ECO:0000256" key="2">
    <source>
        <dbReference type="ARBA" id="ARBA00011355"/>
    </source>
</evidence>
<accession>A0A0P9CKS0</accession>
<keyword evidence="5" id="KW-0249">Electron transport</keyword>
<dbReference type="Pfam" id="PF01012">
    <property type="entry name" value="ETF"/>
    <property type="match status" value="1"/>
</dbReference>
<dbReference type="PIRSF" id="PIRSF000090">
    <property type="entry name" value="Beta-ETF"/>
    <property type="match status" value="1"/>
</dbReference>
<evidence type="ECO:0000256" key="3">
    <source>
        <dbReference type="ARBA" id="ARBA00016797"/>
    </source>
</evidence>